<evidence type="ECO:0000313" key="1">
    <source>
        <dbReference type="EMBL" id="CAA2962350.1"/>
    </source>
</evidence>
<dbReference type="Proteomes" id="UP000594638">
    <property type="component" value="Unassembled WGS sequence"/>
</dbReference>
<name>A0A8S0Q7Y2_OLEEU</name>
<proteinExistence type="predicted"/>
<organism evidence="1 2">
    <name type="scientific">Olea europaea subsp. europaea</name>
    <dbReference type="NCBI Taxonomy" id="158383"/>
    <lineage>
        <taxon>Eukaryota</taxon>
        <taxon>Viridiplantae</taxon>
        <taxon>Streptophyta</taxon>
        <taxon>Embryophyta</taxon>
        <taxon>Tracheophyta</taxon>
        <taxon>Spermatophyta</taxon>
        <taxon>Magnoliopsida</taxon>
        <taxon>eudicotyledons</taxon>
        <taxon>Gunneridae</taxon>
        <taxon>Pentapetalae</taxon>
        <taxon>asterids</taxon>
        <taxon>lamiids</taxon>
        <taxon>Lamiales</taxon>
        <taxon>Oleaceae</taxon>
        <taxon>Oleeae</taxon>
        <taxon>Olea</taxon>
    </lineage>
</organism>
<reference evidence="1 2" key="1">
    <citation type="submission" date="2019-12" db="EMBL/GenBank/DDBJ databases">
        <authorList>
            <person name="Alioto T."/>
            <person name="Alioto T."/>
            <person name="Gomez Garrido J."/>
        </authorList>
    </citation>
    <scope>NUCLEOTIDE SEQUENCE [LARGE SCALE GENOMIC DNA]</scope>
</reference>
<sequence>MAQRADKHDMMFGSNPGLPCATLKMAQRADKHDMMFGSNPGLPCATLKMAHRADKHDMMFGSNPGLPCATLKMAQRADKHDMMFGSNPGLRCAICKKCSACLGLSHAACSPARSHVREHLRTPYWGSSTYMQIDVAENPSTRLSLHDTGRNNHCMLTGSKQYHMNDVSEEESNSARKQRRKCAVHCDRYHSIRKSNPRRYHLNGKFIRYILEGRDLLGGEGGAELDLQPPPRGEFWAVLSLAQNWLRAAV</sequence>
<gene>
    <name evidence="1" type="ORF">OLEA9_A097414</name>
</gene>
<keyword evidence="2" id="KW-1185">Reference proteome</keyword>
<dbReference type="EMBL" id="CACTIH010000896">
    <property type="protein sequence ID" value="CAA2962350.1"/>
    <property type="molecule type" value="Genomic_DNA"/>
</dbReference>
<comment type="caution">
    <text evidence="1">The sequence shown here is derived from an EMBL/GenBank/DDBJ whole genome shotgun (WGS) entry which is preliminary data.</text>
</comment>
<dbReference type="Gramene" id="OE9A097414T1">
    <property type="protein sequence ID" value="OE9A097414C1"/>
    <property type="gene ID" value="OE9A097414"/>
</dbReference>
<protein>
    <submittedName>
        <fullName evidence="1">Uncharacterized protein</fullName>
    </submittedName>
</protein>
<accession>A0A8S0Q7Y2</accession>
<evidence type="ECO:0000313" key="2">
    <source>
        <dbReference type="Proteomes" id="UP000594638"/>
    </source>
</evidence>
<dbReference type="AlphaFoldDB" id="A0A8S0Q7Y2"/>